<evidence type="ECO:0000256" key="1">
    <source>
        <dbReference type="ARBA" id="ARBA00000852"/>
    </source>
</evidence>
<dbReference type="UniPathway" id="UPA00078"/>
<evidence type="ECO:0000256" key="3">
    <source>
        <dbReference type="ARBA" id="ARBA00012327"/>
    </source>
</evidence>
<comment type="similarity">
    <text evidence="8">Belongs to the methyltransferase superfamily.</text>
</comment>
<protein>
    <recommendedName>
        <fullName evidence="3 8">Malonyl-[acyl-carrier protein] O-methyltransferase</fullName>
        <shortName evidence="8">Malonyl-ACP O-methyltransferase</shortName>
        <ecNumber evidence="3 8">2.1.1.197</ecNumber>
    </recommendedName>
    <alternativeName>
        <fullName evidence="8">Biotin synthesis protein BioC</fullName>
    </alternativeName>
</protein>
<comment type="pathway">
    <text evidence="2 8">Cofactor biosynthesis; biotin biosynthesis.</text>
</comment>
<dbReference type="NCBIfam" id="TIGR02072">
    <property type="entry name" value="BioC"/>
    <property type="match status" value="1"/>
</dbReference>
<keyword evidence="5 8" id="KW-0808">Transferase</keyword>
<keyword evidence="12" id="KW-1185">Reference proteome</keyword>
<dbReference type="CDD" id="cd02440">
    <property type="entry name" value="AdoMet_MTases"/>
    <property type="match status" value="1"/>
</dbReference>
<dbReference type="AlphaFoldDB" id="A0A2Z6E229"/>
<evidence type="ECO:0000256" key="9">
    <source>
        <dbReference type="SAM" id="MobiDB-lite"/>
    </source>
</evidence>
<dbReference type="GO" id="GO:0010340">
    <property type="term" value="F:carboxyl-O-methyltransferase activity"/>
    <property type="evidence" value="ECO:0007669"/>
    <property type="project" value="UniProtKB-UniRule"/>
</dbReference>
<dbReference type="PANTHER" id="PTHR13090:SF1">
    <property type="entry name" value="ARGININE-HYDROXYLASE NDUFAF5, MITOCHONDRIAL"/>
    <property type="match status" value="1"/>
</dbReference>
<dbReference type="InterPro" id="IPR029063">
    <property type="entry name" value="SAM-dependent_MTases_sf"/>
</dbReference>
<sequence length="291" mass="32006">MNTPRQRLLLRRRFARAAATYGRHDALARAVADHLFGRLDFHPDPPQLVLDVGAGQGRDSAALKKRWPRAQVIAFDVALPMLRGARRSLPWRQPFARVCADACALPLPDHVADVLYANLCFAWVDDLPALFAECARVLRPGGLLAFSTFGPDTLRELRTAWAQVDEDAHVGRFLDLHDVGDAMLAAGLRDPVLDVDRYTLTFAKAADVFAELRGMGIANLDPGRARGLTGRRRFDRMLAAYDALREDGRLPLGFEIVTAHAFGPPPGQPRRGAGGGEIASFSVDRLRGSRR</sequence>
<dbReference type="OrthoDB" id="9760689at2"/>
<dbReference type="Gene3D" id="3.40.50.150">
    <property type="entry name" value="Vaccinia Virus protein VP39"/>
    <property type="match status" value="1"/>
</dbReference>
<keyword evidence="6 8" id="KW-0949">S-adenosyl-L-methionine</keyword>
<dbReference type="SUPFAM" id="SSF53335">
    <property type="entry name" value="S-adenosyl-L-methionine-dependent methyltransferases"/>
    <property type="match status" value="1"/>
</dbReference>
<feature type="domain" description="Methyltransferase type 11" evidence="10">
    <location>
        <begin position="50"/>
        <end position="146"/>
    </location>
</feature>
<keyword evidence="7 8" id="KW-0093">Biotin biosynthesis</keyword>
<dbReference type="GO" id="GO:0009102">
    <property type="term" value="P:biotin biosynthetic process"/>
    <property type="evidence" value="ECO:0007669"/>
    <property type="project" value="UniProtKB-UniRule"/>
</dbReference>
<evidence type="ECO:0000256" key="2">
    <source>
        <dbReference type="ARBA" id="ARBA00004746"/>
    </source>
</evidence>
<dbReference type="GO" id="GO:0008757">
    <property type="term" value="F:S-adenosylmethionine-dependent methyltransferase activity"/>
    <property type="evidence" value="ECO:0007669"/>
    <property type="project" value="InterPro"/>
</dbReference>
<evidence type="ECO:0000256" key="5">
    <source>
        <dbReference type="ARBA" id="ARBA00022679"/>
    </source>
</evidence>
<dbReference type="Pfam" id="PF08241">
    <property type="entry name" value="Methyltransf_11"/>
    <property type="match status" value="1"/>
</dbReference>
<dbReference type="PANTHER" id="PTHR13090">
    <property type="entry name" value="ARGININE-HYDROXYLASE NDUFAF5, MITOCHONDRIAL"/>
    <property type="match status" value="1"/>
</dbReference>
<evidence type="ECO:0000256" key="7">
    <source>
        <dbReference type="ARBA" id="ARBA00022756"/>
    </source>
</evidence>
<dbReference type="InterPro" id="IPR013216">
    <property type="entry name" value="Methyltransf_11"/>
</dbReference>
<reference evidence="12" key="2">
    <citation type="submission" date="2018-06" db="EMBL/GenBank/DDBJ databases">
        <title>Genome sequence of Rhodanobacteraceae bacterium strain Dysh456.</title>
        <authorList>
            <person name="Fukui M."/>
        </authorList>
    </citation>
    <scope>NUCLEOTIDE SEQUENCE [LARGE SCALE GENOMIC DNA]</scope>
    <source>
        <strain evidence="12">Dysh456</strain>
    </source>
</reference>
<dbReference type="Proteomes" id="UP000270530">
    <property type="component" value="Chromosome"/>
</dbReference>
<evidence type="ECO:0000256" key="6">
    <source>
        <dbReference type="ARBA" id="ARBA00022691"/>
    </source>
</evidence>
<name>A0A2Z6E229_9GAMM</name>
<dbReference type="InterPro" id="IPR011814">
    <property type="entry name" value="BioC"/>
</dbReference>
<organism evidence="11 12">
    <name type="scientific">Aerosticca soli</name>
    <dbReference type="NCBI Taxonomy" id="2010829"/>
    <lineage>
        <taxon>Bacteria</taxon>
        <taxon>Pseudomonadati</taxon>
        <taxon>Pseudomonadota</taxon>
        <taxon>Gammaproteobacteria</taxon>
        <taxon>Lysobacterales</taxon>
        <taxon>Rhodanobacteraceae</taxon>
        <taxon>Aerosticca</taxon>
    </lineage>
</organism>
<dbReference type="EMBL" id="AP018560">
    <property type="protein sequence ID" value="BBD78987.1"/>
    <property type="molecule type" value="Genomic_DNA"/>
</dbReference>
<accession>A0A2Z6E229</accession>
<reference evidence="12" key="1">
    <citation type="submission" date="2018-04" db="EMBL/GenBank/DDBJ databases">
        <authorList>
            <person name="Watanabe M."/>
            <person name="Kojima H."/>
        </authorList>
    </citation>
    <scope>NUCLEOTIDE SEQUENCE [LARGE SCALE GENOMIC DNA]</scope>
    <source>
        <strain evidence="12">Dysh456</strain>
    </source>
</reference>
<proteinExistence type="inferred from homology"/>
<dbReference type="GO" id="GO:0102130">
    <property type="term" value="F:malonyl-CoA methyltransferase activity"/>
    <property type="evidence" value="ECO:0007669"/>
    <property type="project" value="UniProtKB-EC"/>
</dbReference>
<dbReference type="InterPro" id="IPR050602">
    <property type="entry name" value="Malonyl-ACP_OMT"/>
</dbReference>
<dbReference type="GO" id="GO:0032259">
    <property type="term" value="P:methylation"/>
    <property type="evidence" value="ECO:0007669"/>
    <property type="project" value="UniProtKB-KW"/>
</dbReference>
<evidence type="ECO:0000259" key="10">
    <source>
        <dbReference type="Pfam" id="PF08241"/>
    </source>
</evidence>
<feature type="region of interest" description="Disordered" evidence="9">
    <location>
        <begin position="261"/>
        <end position="291"/>
    </location>
</feature>
<keyword evidence="4 8" id="KW-0489">Methyltransferase</keyword>
<evidence type="ECO:0000256" key="8">
    <source>
        <dbReference type="HAMAP-Rule" id="MF_00835"/>
    </source>
</evidence>
<comment type="catalytic activity">
    <reaction evidence="1 8">
        <text>malonyl-[ACP] + S-adenosyl-L-methionine = malonyl-[ACP] methyl ester + S-adenosyl-L-homocysteine</text>
        <dbReference type="Rhea" id="RHEA:17105"/>
        <dbReference type="Rhea" id="RHEA-COMP:9623"/>
        <dbReference type="Rhea" id="RHEA-COMP:9954"/>
        <dbReference type="ChEBI" id="CHEBI:57856"/>
        <dbReference type="ChEBI" id="CHEBI:59789"/>
        <dbReference type="ChEBI" id="CHEBI:78449"/>
        <dbReference type="ChEBI" id="CHEBI:78845"/>
        <dbReference type="EC" id="2.1.1.197"/>
    </reaction>
</comment>
<evidence type="ECO:0000256" key="4">
    <source>
        <dbReference type="ARBA" id="ARBA00022603"/>
    </source>
</evidence>
<dbReference type="EC" id="2.1.1.197" evidence="3 8"/>
<evidence type="ECO:0000313" key="11">
    <source>
        <dbReference type="EMBL" id="BBD78987.1"/>
    </source>
</evidence>
<dbReference type="KEGG" id="rbd:ALSL_0315"/>
<dbReference type="RefSeq" id="WP_126535992.1">
    <property type="nucleotide sequence ID" value="NZ_AP018560.1"/>
</dbReference>
<dbReference type="HAMAP" id="MF_00835">
    <property type="entry name" value="BioC"/>
    <property type="match status" value="1"/>
</dbReference>
<evidence type="ECO:0000313" key="12">
    <source>
        <dbReference type="Proteomes" id="UP000270530"/>
    </source>
</evidence>
<gene>
    <name evidence="8" type="primary">bioC</name>
    <name evidence="11" type="ORF">ALSL_0315</name>
</gene>
<comment type="function">
    <text evidence="8">Converts the free carboxyl group of a malonyl-thioester to its methyl ester by transfer of a methyl group from S-adenosyl-L-methionine (SAM). It allows to synthesize pimeloyl-ACP via the fatty acid synthetic pathway.</text>
</comment>